<keyword evidence="2" id="KW-1185">Reference proteome</keyword>
<reference evidence="2" key="1">
    <citation type="journal article" date="2012" name="J. Bacteriol.">
        <title>Genome Sequence of Micromonospora lupini Lupac 08, Isolated from Root Nodules of Lupinus angustifolius.</title>
        <authorList>
            <person name="Alonso-Vega P."/>
            <person name="Normand P."/>
            <person name="Bacigalupe R."/>
            <person name="Pujic P."/>
            <person name="Lajus A."/>
            <person name="Vallenet D."/>
            <person name="Carro L."/>
            <person name="Coll P."/>
            <person name="Trujillo M.E."/>
        </authorList>
    </citation>
    <scope>NUCLEOTIDE SEQUENCE [LARGE SCALE GENOMIC DNA]</scope>
    <source>
        <strain evidence="2">Lupac 08</strain>
    </source>
</reference>
<evidence type="ECO:0000313" key="2">
    <source>
        <dbReference type="Proteomes" id="UP000003448"/>
    </source>
</evidence>
<dbReference type="STRING" id="1150864.MILUP08_43353"/>
<dbReference type="AlphaFoldDB" id="I0L3P6"/>
<comment type="caution">
    <text evidence="1">The sequence shown here is derived from an EMBL/GenBank/DDBJ whole genome shotgun (WGS) entry which is preliminary data.</text>
</comment>
<accession>I0L3P6</accession>
<organism evidence="1 2">
    <name type="scientific">Micromonospora lupini str. Lupac 08</name>
    <dbReference type="NCBI Taxonomy" id="1150864"/>
    <lineage>
        <taxon>Bacteria</taxon>
        <taxon>Bacillati</taxon>
        <taxon>Actinomycetota</taxon>
        <taxon>Actinomycetes</taxon>
        <taxon>Micromonosporales</taxon>
        <taxon>Micromonosporaceae</taxon>
        <taxon>Micromonospora</taxon>
    </lineage>
</organism>
<dbReference type="Proteomes" id="UP000003448">
    <property type="component" value="Unassembled WGS sequence"/>
</dbReference>
<dbReference type="EMBL" id="CAIE01000026">
    <property type="protein sequence ID" value="CCH18443.1"/>
    <property type="molecule type" value="Genomic_DNA"/>
</dbReference>
<proteinExistence type="predicted"/>
<dbReference type="RefSeq" id="WP_007459825.1">
    <property type="nucleotide sequence ID" value="NZ_HF570108.1"/>
</dbReference>
<evidence type="ECO:0000313" key="1">
    <source>
        <dbReference type="EMBL" id="CCH18443.1"/>
    </source>
</evidence>
<sequence length="65" mass="7463">MSPLMLARLAELWGRTLVEHQPVNGRCPRCRTRGRCWEWANAFGQLVAYDMVPSTGWQPAHHTQS</sequence>
<name>I0L3P6_9ACTN</name>
<gene>
    <name evidence="1" type="ORF">MILUP08_43353</name>
</gene>
<protein>
    <submittedName>
        <fullName evidence="1">Uncharacterized protein</fullName>
    </submittedName>
</protein>